<feature type="compositionally biased region" description="Polar residues" evidence="1">
    <location>
        <begin position="31"/>
        <end position="41"/>
    </location>
</feature>
<evidence type="ECO:0000313" key="3">
    <source>
        <dbReference type="Proteomes" id="UP001497644"/>
    </source>
</evidence>
<feature type="compositionally biased region" description="Basic residues" evidence="1">
    <location>
        <begin position="79"/>
        <end position="97"/>
    </location>
</feature>
<protein>
    <submittedName>
        <fullName evidence="2">Uncharacterized protein</fullName>
    </submittedName>
</protein>
<name>A0AAV2NBE5_9HYME</name>
<accession>A0AAV2NBE5</accession>
<organism evidence="2 3">
    <name type="scientific">Lasius platythorax</name>
    <dbReference type="NCBI Taxonomy" id="488582"/>
    <lineage>
        <taxon>Eukaryota</taxon>
        <taxon>Metazoa</taxon>
        <taxon>Ecdysozoa</taxon>
        <taxon>Arthropoda</taxon>
        <taxon>Hexapoda</taxon>
        <taxon>Insecta</taxon>
        <taxon>Pterygota</taxon>
        <taxon>Neoptera</taxon>
        <taxon>Endopterygota</taxon>
        <taxon>Hymenoptera</taxon>
        <taxon>Apocrita</taxon>
        <taxon>Aculeata</taxon>
        <taxon>Formicoidea</taxon>
        <taxon>Formicidae</taxon>
        <taxon>Formicinae</taxon>
        <taxon>Lasius</taxon>
        <taxon>Lasius</taxon>
    </lineage>
</organism>
<feature type="region of interest" description="Disordered" evidence="1">
    <location>
        <begin position="31"/>
        <end position="109"/>
    </location>
</feature>
<dbReference type="EMBL" id="OZ034836">
    <property type="protein sequence ID" value="CAL1677458.1"/>
    <property type="molecule type" value="Genomic_DNA"/>
</dbReference>
<dbReference type="Proteomes" id="UP001497644">
    <property type="component" value="Chromosome 13"/>
</dbReference>
<dbReference type="AlphaFoldDB" id="A0AAV2NBE5"/>
<proteinExistence type="predicted"/>
<feature type="compositionally biased region" description="Basic and acidic residues" evidence="1">
    <location>
        <begin position="99"/>
        <end position="109"/>
    </location>
</feature>
<keyword evidence="3" id="KW-1185">Reference proteome</keyword>
<evidence type="ECO:0000313" key="2">
    <source>
        <dbReference type="EMBL" id="CAL1677458.1"/>
    </source>
</evidence>
<gene>
    <name evidence="2" type="ORF">LPLAT_LOCUS3487</name>
</gene>
<evidence type="ECO:0000256" key="1">
    <source>
        <dbReference type="SAM" id="MobiDB-lite"/>
    </source>
</evidence>
<sequence>MGSAFRRLKDLEKTCAAYYRPVTTTVVAQTLPSHSRTYSETTVKDIEVDDDETSTPKPREIRTGKRRKRTLPGADAKEAKKRKERGATPLRKKHSLPRQKGDSKWKRKR</sequence>
<reference evidence="2" key="1">
    <citation type="submission" date="2024-04" db="EMBL/GenBank/DDBJ databases">
        <authorList>
            <consortium name="Molecular Ecology Group"/>
        </authorList>
    </citation>
    <scope>NUCLEOTIDE SEQUENCE</scope>
</reference>